<feature type="transmembrane region" description="Helical" evidence="1">
    <location>
        <begin position="12"/>
        <end position="36"/>
    </location>
</feature>
<keyword evidence="1" id="KW-0812">Transmembrane</keyword>
<dbReference type="AlphaFoldDB" id="A0A387BZE1"/>
<evidence type="ECO:0000256" key="1">
    <source>
        <dbReference type="SAM" id="Phobius"/>
    </source>
</evidence>
<keyword evidence="1" id="KW-1133">Transmembrane helix</keyword>
<keyword evidence="1" id="KW-0472">Membrane</keyword>
<dbReference type="EMBL" id="CP032624">
    <property type="protein sequence ID" value="AYG03701.1"/>
    <property type="molecule type" value="Genomic_DNA"/>
</dbReference>
<name>A0A387BZE1_9MICO</name>
<dbReference type="RefSeq" id="WP_120789234.1">
    <property type="nucleotide sequence ID" value="NZ_CP032624.1"/>
</dbReference>
<evidence type="ECO:0000313" key="2">
    <source>
        <dbReference type="EMBL" id="AYG03701.1"/>
    </source>
</evidence>
<dbReference type="OrthoDB" id="4864772at2"/>
<gene>
    <name evidence="2" type="ORF">D7I44_09245</name>
</gene>
<feature type="transmembrane region" description="Helical" evidence="1">
    <location>
        <begin position="88"/>
        <end position="106"/>
    </location>
</feature>
<feature type="transmembrane region" description="Helical" evidence="1">
    <location>
        <begin position="43"/>
        <end position="68"/>
    </location>
</feature>
<proteinExistence type="predicted"/>
<reference evidence="2 3" key="1">
    <citation type="submission" date="2018-09" db="EMBL/GenBank/DDBJ databases">
        <title>Genome sequencing of strain 2DFW10M-5.</title>
        <authorList>
            <person name="Heo J."/>
            <person name="Kim S.-J."/>
            <person name="Kwon S.-W."/>
        </authorList>
    </citation>
    <scope>NUCLEOTIDE SEQUENCE [LARGE SCALE GENOMIC DNA]</scope>
    <source>
        <strain evidence="2 3">2DFW10M-5</strain>
    </source>
</reference>
<dbReference type="Proteomes" id="UP000275069">
    <property type="component" value="Chromosome"/>
</dbReference>
<accession>A0A387BZE1</accession>
<keyword evidence="3" id="KW-1185">Reference proteome</keyword>
<evidence type="ECO:0000313" key="3">
    <source>
        <dbReference type="Proteomes" id="UP000275069"/>
    </source>
</evidence>
<organism evidence="2 3">
    <name type="scientific">Gryllotalpicola protaetiae</name>
    <dbReference type="NCBI Taxonomy" id="2419771"/>
    <lineage>
        <taxon>Bacteria</taxon>
        <taxon>Bacillati</taxon>
        <taxon>Actinomycetota</taxon>
        <taxon>Actinomycetes</taxon>
        <taxon>Micrococcales</taxon>
        <taxon>Microbacteriaceae</taxon>
        <taxon>Gryllotalpicola</taxon>
    </lineage>
</organism>
<dbReference type="KEGG" id="gry:D7I44_09245"/>
<protein>
    <submittedName>
        <fullName evidence="2">Uncharacterized protein</fullName>
    </submittedName>
</protein>
<sequence length="162" mass="16927">MNLDTFAGLPLHILLVHVVVVLGPLAALAVILHAFWPAARRRLGVVTPLAGLVILVLTPITVSAGEYLQSVVGTTPALATHVERGEGLLPWSIALFAVGLAEWGWWRFALNPVFGARLTSTVRWGGTAVLWAAAAVVGVGFIVEIVLIGDSGARAVWGGVLG</sequence>
<feature type="transmembrane region" description="Helical" evidence="1">
    <location>
        <begin position="127"/>
        <end position="148"/>
    </location>
</feature>